<dbReference type="PROSITE" id="PS50164">
    <property type="entry name" value="GIY_YIG"/>
    <property type="match status" value="1"/>
</dbReference>
<evidence type="ECO:0000256" key="1">
    <source>
        <dbReference type="ARBA" id="ARBA00022722"/>
    </source>
</evidence>
<dbReference type="Pfam" id="PF01541">
    <property type="entry name" value="GIY-YIG"/>
    <property type="match status" value="1"/>
</dbReference>
<dbReference type="InterPro" id="IPR048749">
    <property type="entry name" value="SLX1_C"/>
</dbReference>
<keyword evidence="6 8" id="KW-0234">DNA repair</keyword>
<comment type="function">
    <text evidence="8">Catalytic subunit of the SLX1-SLX4 structure-specific endonuclease that resolves DNA secondary structures generated during DNA repair and recombination. Has endonuclease activity towards branched DNA substrates, introducing single-strand cuts in duplex DNA close to junctions with ss-DNA.</text>
</comment>
<dbReference type="PANTHER" id="PTHR20208">
    <property type="entry name" value="STRUCTURE-SPECIFIC ENDONUCLEASE SUBUNIT SLX1"/>
    <property type="match status" value="1"/>
</dbReference>
<organism evidence="10 11">
    <name type="scientific">Basidiobolus ranarum</name>
    <dbReference type="NCBI Taxonomy" id="34480"/>
    <lineage>
        <taxon>Eukaryota</taxon>
        <taxon>Fungi</taxon>
        <taxon>Fungi incertae sedis</taxon>
        <taxon>Zoopagomycota</taxon>
        <taxon>Entomophthoromycotina</taxon>
        <taxon>Basidiobolomycetes</taxon>
        <taxon>Basidiobolales</taxon>
        <taxon>Basidiobolaceae</taxon>
        <taxon>Basidiobolus</taxon>
    </lineage>
</organism>
<gene>
    <name evidence="10" type="primary">SLX1</name>
    <name evidence="10" type="ORF">K7432_013052</name>
</gene>
<evidence type="ECO:0000256" key="7">
    <source>
        <dbReference type="ARBA" id="ARBA00023242"/>
    </source>
</evidence>
<comment type="caution">
    <text evidence="10">The sequence shown here is derived from an EMBL/GenBank/DDBJ whole genome shotgun (WGS) entry which is preliminary data.</text>
</comment>
<name>A0ABR2WJZ4_9FUNG</name>
<keyword evidence="7 8" id="KW-0539">Nucleus</keyword>
<dbReference type="InterPro" id="IPR050381">
    <property type="entry name" value="SLX1_endonuclease"/>
</dbReference>
<keyword evidence="2 8" id="KW-0255">Endonuclease</keyword>
<keyword evidence="1 8" id="KW-0540">Nuclease</keyword>
<keyword evidence="4 8" id="KW-0378">Hydrolase</keyword>
<accession>A0ABR2WJZ4</accession>
<evidence type="ECO:0000313" key="11">
    <source>
        <dbReference type="Proteomes" id="UP001479436"/>
    </source>
</evidence>
<comment type="caution">
    <text evidence="8">Lacks conserved residue(s) required for the propagation of feature annotation.</text>
</comment>
<evidence type="ECO:0000256" key="2">
    <source>
        <dbReference type="ARBA" id="ARBA00022759"/>
    </source>
</evidence>
<keyword evidence="3 8" id="KW-0227">DNA damage</keyword>
<evidence type="ECO:0000256" key="6">
    <source>
        <dbReference type="ARBA" id="ARBA00023204"/>
    </source>
</evidence>
<evidence type="ECO:0000313" key="10">
    <source>
        <dbReference type="EMBL" id="KAK9761791.1"/>
    </source>
</evidence>
<dbReference type="CDD" id="cd10455">
    <property type="entry name" value="GIY-YIG_SLX1"/>
    <property type="match status" value="1"/>
</dbReference>
<keyword evidence="11" id="KW-1185">Reference proteome</keyword>
<dbReference type="Pfam" id="PF21202">
    <property type="entry name" value="SLX1_C"/>
    <property type="match status" value="1"/>
</dbReference>
<reference evidence="10 11" key="1">
    <citation type="submission" date="2023-04" db="EMBL/GenBank/DDBJ databases">
        <title>Genome of Basidiobolus ranarum AG-B5.</title>
        <authorList>
            <person name="Stajich J.E."/>
            <person name="Carter-House D."/>
            <person name="Gryganskyi A."/>
        </authorList>
    </citation>
    <scope>NUCLEOTIDE SEQUENCE [LARGE SCALE GENOMIC DNA]</scope>
    <source>
        <strain evidence="10 11">AG-B5</strain>
    </source>
</reference>
<evidence type="ECO:0000256" key="4">
    <source>
        <dbReference type="ARBA" id="ARBA00022801"/>
    </source>
</evidence>
<dbReference type="PANTHER" id="PTHR20208:SF10">
    <property type="entry name" value="STRUCTURE-SPECIFIC ENDONUCLEASE SUBUNIT SLX1"/>
    <property type="match status" value="1"/>
</dbReference>
<dbReference type="Gene3D" id="3.30.40.10">
    <property type="entry name" value="Zinc/RING finger domain, C3HC4 (zinc finger)"/>
    <property type="match status" value="1"/>
</dbReference>
<comment type="cofactor">
    <cofactor evidence="8">
        <name>a divalent metal cation</name>
        <dbReference type="ChEBI" id="CHEBI:60240"/>
    </cofactor>
</comment>
<evidence type="ECO:0000256" key="8">
    <source>
        <dbReference type="HAMAP-Rule" id="MF_03100"/>
    </source>
</evidence>
<comment type="subunit">
    <text evidence="8">Forms a heterodimer with SLX4.</text>
</comment>
<dbReference type="HAMAP" id="MF_03100">
    <property type="entry name" value="Endonuc_su_Slx1"/>
    <property type="match status" value="1"/>
</dbReference>
<dbReference type="InterPro" id="IPR035901">
    <property type="entry name" value="GIY-YIG_endonuc_sf"/>
</dbReference>
<feature type="domain" description="GIY-YIG" evidence="9">
    <location>
        <begin position="12"/>
        <end position="94"/>
    </location>
</feature>
<keyword evidence="5 8" id="KW-0233">DNA recombination</keyword>
<comment type="subcellular location">
    <subcellularLocation>
        <location evidence="8">Nucleus</location>
    </subcellularLocation>
</comment>
<comment type="similarity">
    <text evidence="8">Belongs to the SLX1 family.</text>
</comment>
<dbReference type="InterPro" id="IPR027520">
    <property type="entry name" value="Slx1"/>
</dbReference>
<dbReference type="EMBL" id="JASJQH010001219">
    <property type="protein sequence ID" value="KAK9761791.1"/>
    <property type="molecule type" value="Genomic_DNA"/>
</dbReference>
<proteinExistence type="inferred from homology"/>
<protein>
    <submittedName>
        <fullName evidence="10">Slx4p interacting protein</fullName>
    </submittedName>
</protein>
<evidence type="ECO:0000256" key="3">
    <source>
        <dbReference type="ARBA" id="ARBA00022763"/>
    </source>
</evidence>
<sequence>MSLSLTEVEFPNFYGCYLLRSLKLRCKNHCYVGSTPDPIRRLKQHNGELSSGAKKTFKKRPWEMVLIVHGFPSNLAALQFEWAWQYPHRSRHLSQLRGKYTGHKKEAFLPVKLDVLIEMLNSNEWRRWPLKIQFLKQEVFNSFQSLAWPKHVPINIGILESMSHTFADEGEGEGRIQLDEFNKYMALESGGVKCAICVQEIEIKGPIYWATCQHPGCTMYAHLTCLAEDFVQHAAKIDPNEEKQLLPIFGSCPKCQKRLYWGDIIRAVHALRSSLLGSGTLAGYEV</sequence>
<dbReference type="Gene3D" id="3.40.1440.10">
    <property type="entry name" value="GIY-YIG endonuclease"/>
    <property type="match status" value="1"/>
</dbReference>
<dbReference type="InterPro" id="IPR000305">
    <property type="entry name" value="GIY-YIG_endonuc"/>
</dbReference>
<evidence type="ECO:0000259" key="9">
    <source>
        <dbReference type="PROSITE" id="PS50164"/>
    </source>
</evidence>
<dbReference type="InterPro" id="IPR013083">
    <property type="entry name" value="Znf_RING/FYVE/PHD"/>
</dbReference>
<dbReference type="Proteomes" id="UP001479436">
    <property type="component" value="Unassembled WGS sequence"/>
</dbReference>
<evidence type="ECO:0000256" key="5">
    <source>
        <dbReference type="ARBA" id="ARBA00023172"/>
    </source>
</evidence>
<dbReference type="SUPFAM" id="SSF82771">
    <property type="entry name" value="GIY-YIG endonuclease"/>
    <property type="match status" value="1"/>
</dbReference>